<evidence type="ECO:0000313" key="2">
    <source>
        <dbReference type="EMBL" id="MEO1759610.1"/>
    </source>
</evidence>
<evidence type="ECO:0000259" key="1">
    <source>
        <dbReference type="Pfam" id="PF19994"/>
    </source>
</evidence>
<protein>
    <submittedName>
        <fullName evidence="2">GTPase-associated system all-helical protein GASH</fullName>
    </submittedName>
</protein>
<dbReference type="RefSeq" id="WP_012406440.1">
    <property type="nucleotide sequence ID" value="NZ_JAKUCO010000087.1"/>
</dbReference>
<accession>A0ABV0EAF1</accession>
<organism evidence="2 3">
    <name type="scientific">Paraburkholderia caribensis</name>
    <dbReference type="NCBI Taxonomy" id="75105"/>
    <lineage>
        <taxon>Bacteria</taxon>
        <taxon>Pseudomonadati</taxon>
        <taxon>Pseudomonadota</taxon>
        <taxon>Betaproteobacteria</taxon>
        <taxon>Burkholderiales</taxon>
        <taxon>Burkholderiaceae</taxon>
        <taxon>Paraburkholderia</taxon>
    </lineage>
</organism>
<feature type="domain" description="GTPase-associated system helical" evidence="1">
    <location>
        <begin position="7"/>
        <end position="365"/>
    </location>
</feature>
<evidence type="ECO:0000313" key="3">
    <source>
        <dbReference type="Proteomes" id="UP001462961"/>
    </source>
</evidence>
<dbReference type="Proteomes" id="UP001462961">
    <property type="component" value="Unassembled WGS sequence"/>
</dbReference>
<name>A0ABV0EAF1_9BURK</name>
<gene>
    <name evidence="2" type="ORF">VOI32_37755</name>
</gene>
<comment type="caution">
    <text evidence="2">The sequence shown here is derived from an EMBL/GenBank/DDBJ whole genome shotgun (WGS) entry which is preliminary data.</text>
</comment>
<dbReference type="Pfam" id="PF19994">
    <property type="entry name" value="GASH"/>
    <property type="match status" value="1"/>
</dbReference>
<proteinExistence type="predicted"/>
<keyword evidence="3" id="KW-1185">Reference proteome</keyword>
<sequence>MSETTAQYLLRLHSTIGITADAATIDRRSASIDALAANITVEQTIAAAAVSTGLVADLAKVRELLQPVSDSDPGFAPVQVDKAAAVVCSAVTNKLLAGGGTRGLTAALVVLCASMGQATQHVDERLRAIAQQQLWAIQRTAAPEAKYIAPQPQVTAEQIKALIDTLAAGNVANTTAPMQVVADGILAALAAQSAAVGKAFEALSVRQAIVEDETRMQWWVVGKASAELFRPFAALPPFEAAARAASDLSAMVSRMRPAGPFAAPALLERVLHADDPARSNAKPFAEAIVGIPLAERPAILKNKPSTTNVPGAFPIMLAAEYSIESGDEEDWQPRFKRAAHVDVHTKITPVEFAEQLYREFLLWKLLQK</sequence>
<reference evidence="2 3" key="1">
    <citation type="submission" date="2024-01" db="EMBL/GenBank/DDBJ databases">
        <title>The diversity of rhizobia nodulating Mimosa spp. in eleven states of Brazil covering several biomes is determined by host plant, location, and edaphic factors.</title>
        <authorList>
            <person name="Rouws L."/>
            <person name="Barauna A."/>
            <person name="Beukes C."/>
            <person name="De Faria S.M."/>
            <person name="Gross E."/>
            <person name="Dos Reis Junior F.B."/>
            <person name="Simon M."/>
            <person name="Maluk M."/>
            <person name="Odee D.W."/>
            <person name="Kenicer G."/>
            <person name="Young J.P.W."/>
            <person name="Reis V.M."/>
            <person name="Zilli J."/>
            <person name="James E.K."/>
        </authorList>
    </citation>
    <scope>NUCLEOTIDE SEQUENCE [LARGE SCALE GENOMIC DNA]</scope>
    <source>
        <strain evidence="2 3">JHI1651</strain>
    </source>
</reference>
<dbReference type="InterPro" id="IPR045523">
    <property type="entry name" value="GASH"/>
</dbReference>
<dbReference type="EMBL" id="JAYLVJ010000083">
    <property type="protein sequence ID" value="MEO1759610.1"/>
    <property type="molecule type" value="Genomic_DNA"/>
</dbReference>